<keyword evidence="1" id="KW-1133">Transmembrane helix</keyword>
<reference evidence="2 3" key="1">
    <citation type="journal article" date="2023" name="Int. J. Syst. Evol. Microbiol.">
        <title>The observation of taxonomic boundaries for the 16SrII and 16SrXXV phytoplasmas using genome-based delimitation.</title>
        <authorList>
            <person name="Rodrigues Jardim B."/>
            <person name="Tran-Nguyen L.T.T."/>
            <person name="Gambley C."/>
            <person name="Al-Sadi A.M."/>
            <person name="Al-Subhi A.M."/>
            <person name="Foissac X."/>
            <person name="Salar P."/>
            <person name="Cai H."/>
            <person name="Yang J.Y."/>
            <person name="Davis R."/>
            <person name="Jones L."/>
            <person name="Rodoni B."/>
            <person name="Constable F.E."/>
        </authorList>
    </citation>
    <scope>NUCLEOTIDE SEQUENCE [LARGE SCALE GENOMIC DNA]</scope>
    <source>
        <strain evidence="2">BAWM-OMN-P26</strain>
    </source>
</reference>
<accession>A0A9K3WSG4</accession>
<dbReference type="RefSeq" id="WP_213680450.1">
    <property type="nucleotide sequence ID" value="NZ_JALQCT010000011.1"/>
</dbReference>
<dbReference type="AlphaFoldDB" id="A0A9K3WSG4"/>
<sequence>MFNIKKKFKIIFGMFVLLWSLIIIFIIGHRLVYKTKEKQTSNYDNYSYRRIYDQGLENRKLVEKLAYLGFEHFKIGLKDENLREQYNQLANDETLNITQIEEKIFNRSLNTAETFLIQSTIDFLSKKINKTIILKIRVIKPSTSFLAEVKSLYEISNNSIITLNMQNYNNQHFYIKHSSDTPGDGYCFFHALKYLLDQSVPDWLDKICKELNEVKLSFSKK</sequence>
<keyword evidence="1" id="KW-0472">Membrane</keyword>
<gene>
    <name evidence="2" type="ORF">OC696_01650</name>
</gene>
<evidence type="ECO:0000256" key="1">
    <source>
        <dbReference type="SAM" id="Phobius"/>
    </source>
</evidence>
<feature type="transmembrane region" description="Helical" evidence="1">
    <location>
        <begin position="12"/>
        <end position="33"/>
    </location>
</feature>
<keyword evidence="3" id="KW-1185">Reference proteome</keyword>
<evidence type="ECO:0000313" key="2">
    <source>
        <dbReference type="EMBL" id="MDO8054568.1"/>
    </source>
</evidence>
<organism evidence="2 3">
    <name type="scientific">Candidatus Phytoplasma australasiaticum subsp. australasiaticum</name>
    <dbReference type="NCBI Taxonomy" id="2832407"/>
    <lineage>
        <taxon>Bacteria</taxon>
        <taxon>Bacillati</taxon>
        <taxon>Mycoplasmatota</taxon>
        <taxon>Mollicutes</taxon>
        <taxon>Acholeplasmatales</taxon>
        <taxon>Acholeplasmataceae</taxon>
        <taxon>Candidatus Phytoplasma</taxon>
        <taxon>16SrII (Peanut WB group)</taxon>
        <taxon>Candidatus Phytoplasma australasiaticum</taxon>
    </lineage>
</organism>
<name>A0A9K3WSG4_9MOLU</name>
<evidence type="ECO:0000313" key="3">
    <source>
        <dbReference type="Proteomes" id="UP001170651"/>
    </source>
</evidence>
<keyword evidence="1" id="KW-0812">Transmembrane</keyword>
<protein>
    <submittedName>
        <fullName evidence="2">Uncharacterized protein</fullName>
    </submittedName>
</protein>
<comment type="caution">
    <text evidence="2">The sequence shown here is derived from an EMBL/GenBank/DDBJ whole genome shotgun (WGS) entry which is preliminary data.</text>
</comment>
<proteinExistence type="predicted"/>
<dbReference type="EMBL" id="JAOSIW010000010">
    <property type="protein sequence ID" value="MDO8054568.1"/>
    <property type="molecule type" value="Genomic_DNA"/>
</dbReference>
<dbReference type="Proteomes" id="UP001170651">
    <property type="component" value="Unassembled WGS sequence"/>
</dbReference>